<gene>
    <name evidence="4" type="ORF">OGZ39_11260</name>
</gene>
<dbReference type="EMBL" id="JAOWLP010000012">
    <property type="protein sequence ID" value="MDG4982221.1"/>
    <property type="molecule type" value="Genomic_DNA"/>
</dbReference>
<dbReference type="PROSITE" id="PS01124">
    <property type="entry name" value="HTH_ARAC_FAMILY_2"/>
    <property type="match status" value="1"/>
</dbReference>
<keyword evidence="2" id="KW-0804">Transcription</keyword>
<accession>A0A9X4S4B4</accession>
<dbReference type="GO" id="GO:0043565">
    <property type="term" value="F:sequence-specific DNA binding"/>
    <property type="evidence" value="ECO:0007669"/>
    <property type="project" value="InterPro"/>
</dbReference>
<protein>
    <recommendedName>
        <fullName evidence="3">HTH araC/xylS-type domain-containing protein</fullName>
    </recommendedName>
</protein>
<reference evidence="4" key="1">
    <citation type="submission" date="2022-10" db="EMBL/GenBank/DDBJ databases">
        <authorList>
            <person name="Turner M.S."/>
            <person name="Huang W."/>
        </authorList>
    </citation>
    <scope>NUCLEOTIDE SEQUENCE</scope>
    <source>
        <strain evidence="4">581</strain>
    </source>
</reference>
<name>A0A9X4S4B4_9LACT</name>
<evidence type="ECO:0000256" key="2">
    <source>
        <dbReference type="ARBA" id="ARBA00023163"/>
    </source>
</evidence>
<comment type="caution">
    <text evidence="4">The sequence shown here is derived from an EMBL/GenBank/DDBJ whole genome shotgun (WGS) entry which is preliminary data.</text>
</comment>
<evidence type="ECO:0000313" key="5">
    <source>
        <dbReference type="Proteomes" id="UP001152656"/>
    </source>
</evidence>
<dbReference type="SUPFAM" id="SSF46689">
    <property type="entry name" value="Homeodomain-like"/>
    <property type="match status" value="1"/>
</dbReference>
<proteinExistence type="predicted"/>
<feature type="domain" description="HTH araC/xylS-type" evidence="3">
    <location>
        <begin position="1"/>
        <end position="24"/>
    </location>
</feature>
<evidence type="ECO:0000313" key="4">
    <source>
        <dbReference type="EMBL" id="MDG4982221.1"/>
    </source>
</evidence>
<dbReference type="InterPro" id="IPR009057">
    <property type="entry name" value="Homeodomain-like_sf"/>
</dbReference>
<dbReference type="AlphaFoldDB" id="A0A9X4S4B4"/>
<dbReference type="Proteomes" id="UP001152656">
    <property type="component" value="Unassembled WGS sequence"/>
</dbReference>
<sequence>MNTPYFIKSFKKRYGLAPNQYRKAYNINSKK</sequence>
<evidence type="ECO:0000259" key="3">
    <source>
        <dbReference type="PROSITE" id="PS01124"/>
    </source>
</evidence>
<organism evidence="4 5">
    <name type="scientific">Lactococcus lactis</name>
    <dbReference type="NCBI Taxonomy" id="1358"/>
    <lineage>
        <taxon>Bacteria</taxon>
        <taxon>Bacillati</taxon>
        <taxon>Bacillota</taxon>
        <taxon>Bacilli</taxon>
        <taxon>Lactobacillales</taxon>
        <taxon>Streptococcaceae</taxon>
        <taxon>Lactococcus</taxon>
    </lineage>
</organism>
<dbReference type="InterPro" id="IPR018060">
    <property type="entry name" value="HTH_AraC"/>
</dbReference>
<reference evidence="4" key="2">
    <citation type="journal article" date="2023" name="Food Microbiol.">
        <title>Evaluation of the fermentation potential of lactic acid bacteria isolated from herbs, fruits and vegetables as starter cultures in nut-based milk alternatives.</title>
        <authorList>
            <person name="Huang W."/>
            <person name="Dong A."/>
            <person name="Pham H.T."/>
            <person name="Zhou C."/>
            <person name="Huo Z."/>
            <person name="Watjen A.P."/>
            <person name="Prakash S."/>
            <person name="Bang-Berthelsen C.H."/>
            <person name="Turner M.S."/>
        </authorList>
    </citation>
    <scope>NUCLEOTIDE SEQUENCE</scope>
    <source>
        <strain evidence="4">581</strain>
    </source>
</reference>
<dbReference type="GO" id="GO:0003700">
    <property type="term" value="F:DNA-binding transcription factor activity"/>
    <property type="evidence" value="ECO:0007669"/>
    <property type="project" value="InterPro"/>
</dbReference>
<evidence type="ECO:0000256" key="1">
    <source>
        <dbReference type="ARBA" id="ARBA00023015"/>
    </source>
</evidence>
<dbReference type="Gene3D" id="1.10.10.60">
    <property type="entry name" value="Homeodomain-like"/>
    <property type="match status" value="1"/>
</dbReference>
<dbReference type="RefSeq" id="WP_278216458.1">
    <property type="nucleotide sequence ID" value="NZ_JAOWLP010000012.1"/>
</dbReference>
<keyword evidence="1" id="KW-0805">Transcription regulation</keyword>